<evidence type="ECO:0000256" key="1">
    <source>
        <dbReference type="SAM" id="MobiDB-lite"/>
    </source>
</evidence>
<evidence type="ECO:0000313" key="3">
    <source>
        <dbReference type="Proteomes" id="UP001052655"/>
    </source>
</evidence>
<name>A0ABQ3Q7J3_9ACTN</name>
<feature type="region of interest" description="Disordered" evidence="1">
    <location>
        <begin position="29"/>
        <end position="105"/>
    </location>
</feature>
<protein>
    <submittedName>
        <fullName evidence="2">Uncharacterized protein</fullName>
    </submittedName>
</protein>
<feature type="compositionally biased region" description="Polar residues" evidence="1">
    <location>
        <begin position="80"/>
        <end position="97"/>
    </location>
</feature>
<reference evidence="2" key="1">
    <citation type="submission" date="2024-05" db="EMBL/GenBank/DDBJ databases">
        <title>Whole genome shotgun sequence of Streptomyces daghestanicus NBRC 12762.</title>
        <authorList>
            <person name="Komaki H."/>
            <person name="Tamura T."/>
        </authorList>
    </citation>
    <scope>NUCLEOTIDE SEQUENCE</scope>
    <source>
        <strain evidence="2">NBRC 12762</strain>
    </source>
</reference>
<dbReference type="Proteomes" id="UP001052655">
    <property type="component" value="Unassembled WGS sequence"/>
</dbReference>
<organism evidence="2 3">
    <name type="scientific">Streptomyces daghestanicus</name>
    <dbReference type="NCBI Taxonomy" id="66885"/>
    <lineage>
        <taxon>Bacteria</taxon>
        <taxon>Bacillati</taxon>
        <taxon>Actinomycetota</taxon>
        <taxon>Actinomycetes</taxon>
        <taxon>Kitasatosporales</taxon>
        <taxon>Streptomycetaceae</taxon>
        <taxon>Streptomyces</taxon>
    </lineage>
</organism>
<evidence type="ECO:0000313" key="2">
    <source>
        <dbReference type="EMBL" id="GHI33246.1"/>
    </source>
</evidence>
<sequence length="116" mass="11930">MGTPLPGASPTAVVFLRPEGGGTEWIVADHRTHPHPGLNPISSPPQPEAGRRAPGGSAALPVTGSRPAPPFSPQRRSPAMEQSKSTIAVISAQSPAQETDEVTGPVVVAVDVEDEE</sequence>
<gene>
    <name evidence="2" type="ORF">Sdagh_49760</name>
</gene>
<proteinExistence type="predicted"/>
<keyword evidence="3" id="KW-1185">Reference proteome</keyword>
<comment type="caution">
    <text evidence="2">The sequence shown here is derived from an EMBL/GenBank/DDBJ whole genome shotgun (WGS) entry which is preliminary data.</text>
</comment>
<accession>A0ABQ3Q7J3</accession>
<dbReference type="EMBL" id="BNDX01000013">
    <property type="protein sequence ID" value="GHI33246.1"/>
    <property type="molecule type" value="Genomic_DNA"/>
</dbReference>